<protein>
    <submittedName>
        <fullName evidence="1">Uncharacterized protein</fullName>
    </submittedName>
</protein>
<comment type="caution">
    <text evidence="1">The sequence shown here is derived from an EMBL/GenBank/DDBJ whole genome shotgun (WGS) entry which is preliminary data.</text>
</comment>
<evidence type="ECO:0000313" key="2">
    <source>
        <dbReference type="Proteomes" id="UP001154420"/>
    </source>
</evidence>
<organism evidence="1 2">
    <name type="scientific">Parablautia muri</name>
    <dbReference type="NCBI Taxonomy" id="2320879"/>
    <lineage>
        <taxon>Bacteria</taxon>
        <taxon>Bacillati</taxon>
        <taxon>Bacillota</taxon>
        <taxon>Clostridia</taxon>
        <taxon>Lachnospirales</taxon>
        <taxon>Lachnospiraceae</taxon>
        <taxon>Parablautia</taxon>
    </lineage>
</organism>
<gene>
    <name evidence="1" type="ORF">D5281_08295</name>
</gene>
<accession>A0A9X5BEL0</accession>
<keyword evidence="2" id="KW-1185">Reference proteome</keyword>
<proteinExistence type="predicted"/>
<sequence length="241" mass="27757">MTNDISMGHTIASDGEVYLIDDTENNRILIMEKGKNVNGQTIFVPTQEFCGIGNRPHFILYDDYTDTFYAWSSQSGEMYLFRHAKGDTRVYLTDIRSIPSLAGIYVRSFTILDDRIYFVSGNSSIIEADLYSFEIKKEYPVLPEMAGMIQLTQIEDYYYITISTDITGNQDYATMLRTKSLEDLSDGKYEDVYQNFIGGGTPYYITHIDDKWYLTEHRIPGHSIWSFQVEDNAILNVTSIY</sequence>
<name>A0A9X5BEL0_9FIRM</name>
<dbReference type="Proteomes" id="UP001154420">
    <property type="component" value="Unassembled WGS sequence"/>
</dbReference>
<reference evidence="1" key="1">
    <citation type="submission" date="2018-09" db="EMBL/GenBank/DDBJ databases">
        <title>Murine metabolic-syndrome-specific gut microbial biobank.</title>
        <authorList>
            <person name="Liu C."/>
        </authorList>
    </citation>
    <scope>NUCLEOTIDE SEQUENCE</scope>
    <source>
        <strain evidence="1">D42-62</strain>
    </source>
</reference>
<dbReference type="AlphaFoldDB" id="A0A9X5BEL0"/>
<dbReference type="InterPro" id="IPR011044">
    <property type="entry name" value="Quino_amine_DH_bsu"/>
</dbReference>
<dbReference type="EMBL" id="QZDT01000009">
    <property type="protein sequence ID" value="NBJ92596.1"/>
    <property type="molecule type" value="Genomic_DNA"/>
</dbReference>
<evidence type="ECO:0000313" key="1">
    <source>
        <dbReference type="EMBL" id="NBJ92596.1"/>
    </source>
</evidence>
<dbReference type="SUPFAM" id="SSF50969">
    <property type="entry name" value="YVTN repeat-like/Quinoprotein amine dehydrogenase"/>
    <property type="match status" value="1"/>
</dbReference>